<feature type="compositionally biased region" description="Basic and acidic residues" evidence="1">
    <location>
        <begin position="390"/>
        <end position="399"/>
    </location>
</feature>
<dbReference type="EMBL" id="JBBBZM010000060">
    <property type="protein sequence ID" value="KAL0635877.1"/>
    <property type="molecule type" value="Genomic_DNA"/>
</dbReference>
<accession>A0ABR3GJE3</accession>
<feature type="region of interest" description="Disordered" evidence="1">
    <location>
        <begin position="257"/>
        <end position="290"/>
    </location>
</feature>
<feature type="region of interest" description="Disordered" evidence="1">
    <location>
        <begin position="148"/>
        <end position="184"/>
    </location>
</feature>
<feature type="region of interest" description="Disordered" evidence="1">
    <location>
        <begin position="434"/>
        <end position="486"/>
    </location>
</feature>
<name>A0ABR3GJE3_9PEZI</name>
<evidence type="ECO:0000313" key="2">
    <source>
        <dbReference type="EMBL" id="KAL0635877.1"/>
    </source>
</evidence>
<gene>
    <name evidence="2" type="ORF">Q9L58_005120</name>
</gene>
<keyword evidence="3" id="KW-1185">Reference proteome</keyword>
<reference evidence="2 3" key="1">
    <citation type="submission" date="2024-02" db="EMBL/GenBank/DDBJ databases">
        <title>Discinaceae phylogenomics.</title>
        <authorList>
            <person name="Dirks A.C."/>
            <person name="James T.Y."/>
        </authorList>
    </citation>
    <scope>NUCLEOTIDE SEQUENCE [LARGE SCALE GENOMIC DNA]</scope>
    <source>
        <strain evidence="2 3">ACD0624</strain>
    </source>
</reference>
<sequence length="502" mass="54846">MPGFYTYGVHAFLQLCSSGFTSTSASTVVPESSPTSKWSPTEGMTHPILTTTVVSPAKASPQSPLPFRIVVDFSPEIHSSNRLSSGPDSLRGDVRIELKIDGVVRGWRVLPQTKIWPKGARVEFSGSRVGRTEERAFIFAQLPPAPGNDSQPIHVHLPSPPTSAPNSPLLDNEDPTLTPHTPSDLPLNASHIQILITLGKKHNTLEKYLISSPVLQEAFYIPPRLARPPHEKPKGEIPNIARGVKRKAGILPRFKKKEAKAGPLRGRSHTPLALVKSEEPSEIEESASMDTSGVARWKPIGLAGTSQKTAQMREAEFTARMHLARFWFFVVPDPSCLSFCHQVFSPPISDVQRTKEDGAFVKSKADGEQGQTYEQSGIKLEGSNTDEREDQGVIKDNKIGELSSGSPQTEEEGSEGKSFKRRYRISQGTMKSVSHFINPVGDPIDPINLDRSGRNSVDGGDTKDTHGANTRELEESNGWRGFGRSVLRGGVTSGELRLDCRG</sequence>
<feature type="compositionally biased region" description="Basic and acidic residues" evidence="1">
    <location>
        <begin position="460"/>
        <end position="474"/>
    </location>
</feature>
<feature type="region of interest" description="Disordered" evidence="1">
    <location>
        <begin position="362"/>
        <end position="420"/>
    </location>
</feature>
<proteinExistence type="predicted"/>
<organism evidence="2 3">
    <name type="scientific">Discina gigas</name>
    <dbReference type="NCBI Taxonomy" id="1032678"/>
    <lineage>
        <taxon>Eukaryota</taxon>
        <taxon>Fungi</taxon>
        <taxon>Dikarya</taxon>
        <taxon>Ascomycota</taxon>
        <taxon>Pezizomycotina</taxon>
        <taxon>Pezizomycetes</taxon>
        <taxon>Pezizales</taxon>
        <taxon>Discinaceae</taxon>
        <taxon>Discina</taxon>
    </lineage>
</organism>
<comment type="caution">
    <text evidence="2">The sequence shown here is derived from an EMBL/GenBank/DDBJ whole genome shotgun (WGS) entry which is preliminary data.</text>
</comment>
<protein>
    <submittedName>
        <fullName evidence="2">Uncharacterized protein</fullName>
    </submittedName>
</protein>
<dbReference type="Proteomes" id="UP001447188">
    <property type="component" value="Unassembled WGS sequence"/>
</dbReference>
<evidence type="ECO:0000313" key="3">
    <source>
        <dbReference type="Proteomes" id="UP001447188"/>
    </source>
</evidence>
<evidence type="ECO:0000256" key="1">
    <source>
        <dbReference type="SAM" id="MobiDB-lite"/>
    </source>
</evidence>